<dbReference type="KEGG" id="tbl:TBLA_0C06790"/>
<dbReference type="InterPro" id="IPR043904">
    <property type="entry name" value="PhoD_2-like"/>
</dbReference>
<dbReference type="InParanoid" id="I2H269"/>
<dbReference type="Proteomes" id="UP000002866">
    <property type="component" value="Chromosome 3"/>
</dbReference>
<dbReference type="InterPro" id="IPR018946">
    <property type="entry name" value="PhoD-like_MPP"/>
</dbReference>
<dbReference type="OMA" id="WFGKGFW"/>
<organism evidence="2 3">
    <name type="scientific">Henningerozyma blattae (strain ATCC 34711 / CBS 6284 / DSM 70876 / NBRC 10599 / NRRL Y-10934 / UCD 77-7)</name>
    <name type="common">Yeast</name>
    <name type="synonym">Tetrapisispora blattae</name>
    <dbReference type="NCBI Taxonomy" id="1071380"/>
    <lineage>
        <taxon>Eukaryota</taxon>
        <taxon>Fungi</taxon>
        <taxon>Dikarya</taxon>
        <taxon>Ascomycota</taxon>
        <taxon>Saccharomycotina</taxon>
        <taxon>Saccharomycetes</taxon>
        <taxon>Saccharomycetales</taxon>
        <taxon>Saccharomycetaceae</taxon>
        <taxon>Henningerozyma</taxon>
    </lineage>
</organism>
<evidence type="ECO:0000313" key="3">
    <source>
        <dbReference type="Proteomes" id="UP000002866"/>
    </source>
</evidence>
<dbReference type="eggNOG" id="ENOG502QPI0">
    <property type="taxonomic scope" value="Eukaryota"/>
</dbReference>
<feature type="domain" description="PhoD-like phosphatase" evidence="1">
    <location>
        <begin position="454"/>
        <end position="625"/>
    </location>
</feature>
<dbReference type="Gene3D" id="3.60.21.70">
    <property type="entry name" value="PhoD-like phosphatase"/>
    <property type="match status" value="1"/>
</dbReference>
<dbReference type="GeneID" id="14495451"/>
<dbReference type="HOGENOM" id="CLU_000998_3_0_1"/>
<sequence length="700" mass="80854">MTDSWFDDWDPETLYLKDVENVDKAADKSPWLDSAKGIVCGPTLRLKEILYSRDGTQGTYKGSMLIITKNQQESPVVEYSMGLAPFTNRSKENILKEQELNDSMQLEQGFFKPTMFHKDTLSQFNNDMFYFHRYNIELPLAKDESMIKYSIDNKTEGFYRFFVPGLNQNCNSIAYSCNGFSLKVNTTTFKGSLWLDILRKHSGLHYHCMMGGGDQIYSDQITLRCAKVKQWLDIKDPIKRHKMKVDKEFMTELDEFYLKEYIDWYGYGYWKGGTTDSNTTQRCFPKAMSTIPHINIWDDHDIIDGFGSYDDKFMGTEVFSSIGQSAFRYYMLFQHHVSSFPEDKDQAEYLNSNHWILGKNPGPYTKEKNHTVYTSLGPNMAMLGLDCRTERKLKEIVSHDSYAIVFKRLYEEAEKSKGKLNHLMVMLGVPIAYPRLVWLEWLFTSKLLAPIKYLSKKGIVARGLVNDFNGDVELLDDLNDHWCARHHKAERNYLLSKLQDYSAKFGVRVTILSGDVHLASLGRFYSKEKVEPELDPRLVFNVISSAVVNTPPPDAMPKLLQQRAKRGHRLDHQTLEDSVALFKTDVNKSKTLRPASGFYNRRNWSEVVPIENALNSTGWLNKQNETDKKQWEIGSEIIPGDNERGQSYKIENDGVAVTIHVEKDYNDLRSNSRAYSFPIPGLHVHEKTLDHKGLKHRGEF</sequence>
<protein>
    <recommendedName>
        <fullName evidence="1">PhoD-like phosphatase domain-containing protein</fullName>
    </recommendedName>
</protein>
<dbReference type="EMBL" id="HE806318">
    <property type="protein sequence ID" value="CCH60471.1"/>
    <property type="molecule type" value="Genomic_DNA"/>
</dbReference>
<evidence type="ECO:0000259" key="1">
    <source>
        <dbReference type="Pfam" id="PF19050"/>
    </source>
</evidence>
<dbReference type="InterPro" id="IPR038607">
    <property type="entry name" value="PhoD-like_sf"/>
</dbReference>
<dbReference type="OrthoDB" id="2419400at2759"/>
<gene>
    <name evidence="2" type="primary">TBLA0C06790</name>
    <name evidence="2" type="ORF">TBLA_0C06790</name>
</gene>
<dbReference type="RefSeq" id="XP_004179990.1">
    <property type="nucleotide sequence ID" value="XM_004179942.1"/>
</dbReference>
<keyword evidence="3" id="KW-1185">Reference proteome</keyword>
<name>I2H269_HENB6</name>
<reference evidence="2 3" key="1">
    <citation type="journal article" date="2011" name="Proc. Natl. Acad. Sci. U.S.A.">
        <title>Evolutionary erosion of yeast sex chromosomes by mating-type switching accidents.</title>
        <authorList>
            <person name="Gordon J.L."/>
            <person name="Armisen D."/>
            <person name="Proux-Wera E."/>
            <person name="Oheigeartaigh S.S."/>
            <person name="Byrne K.P."/>
            <person name="Wolfe K.H."/>
        </authorList>
    </citation>
    <scope>NUCLEOTIDE SEQUENCE [LARGE SCALE GENOMIC DNA]</scope>
    <source>
        <strain evidence="3">ATCC 34711 / CBS 6284 / DSM 70876 / NBRC 10599 / NRRL Y-10934 / UCD 77-7</strain>
    </source>
</reference>
<accession>I2H269</accession>
<dbReference type="FunCoup" id="I2H269">
    <property type="interactions" value="97"/>
</dbReference>
<dbReference type="GO" id="GO:0005886">
    <property type="term" value="C:plasma membrane"/>
    <property type="evidence" value="ECO:0007669"/>
    <property type="project" value="EnsemblFungi"/>
</dbReference>
<dbReference type="AlphaFoldDB" id="I2H269"/>
<dbReference type="Pfam" id="PF19050">
    <property type="entry name" value="PhoD_2"/>
    <property type="match status" value="2"/>
</dbReference>
<dbReference type="STRING" id="1071380.I2H269"/>
<feature type="domain" description="PhoD-like phosphatase" evidence="1">
    <location>
        <begin position="158"/>
        <end position="441"/>
    </location>
</feature>
<dbReference type="PANTHER" id="PTHR46689">
    <property type="entry name" value="MEMBRANE PROTEIN, PUTATIVE-RELATED"/>
    <property type="match status" value="1"/>
</dbReference>
<proteinExistence type="predicted"/>
<dbReference type="PANTHER" id="PTHR46689:SF1">
    <property type="entry name" value="PHOD-LIKE PHOSPHATASE DOMAIN-CONTAINING PROTEIN"/>
    <property type="match status" value="1"/>
</dbReference>
<dbReference type="CDD" id="cd07389">
    <property type="entry name" value="MPP_PhoD"/>
    <property type="match status" value="1"/>
</dbReference>
<evidence type="ECO:0000313" key="2">
    <source>
        <dbReference type="EMBL" id="CCH60471.1"/>
    </source>
</evidence>